<dbReference type="EMBL" id="CP113520">
    <property type="protein sequence ID" value="WAJ31468.1"/>
    <property type="molecule type" value="Genomic_DNA"/>
</dbReference>
<sequence length="347" mass="35874">MQPDLAQPASANLPERKRSEGFAFRPIAVRYGLVTLLVLMVAFFGVMEPSFLSVRNLVIVLQSVSIVAILALGVTATLVVGGFDLSIGAVAATSLMTSSYIMVVFGGGTVAAVGACLAVGALVGLVNGLLIVRLRIPDLLATLGMMFLLLGLQLIPTEGRSIASGMTLPDGSTATGSFTAAFLALGRYRVFDLVPISVLVMLALALLITVFLTFTRFGRIMYAIGSNERAARLAGAPVEAYRIAAYMISGVFASVGGVLLAARVGRGDVSSGNSLLLDAVAAALIGFAVFGAGKPNAIGTAIGALFVGLLLNGLTMMNAPYYAQDFIKGAVLVAALMFTFGLSNRPR</sequence>
<proteinExistence type="predicted"/>
<accession>A0ACD4NXL2</accession>
<dbReference type="Proteomes" id="UP001163223">
    <property type="component" value="Chromosome"/>
</dbReference>
<name>A0ACD4NXL2_9HYPH</name>
<organism evidence="1 2">
    <name type="scientific">Antarcticirhabdus aurantiaca</name>
    <dbReference type="NCBI Taxonomy" id="2606717"/>
    <lineage>
        <taxon>Bacteria</taxon>
        <taxon>Pseudomonadati</taxon>
        <taxon>Pseudomonadota</taxon>
        <taxon>Alphaproteobacteria</taxon>
        <taxon>Hyphomicrobiales</taxon>
        <taxon>Aurantimonadaceae</taxon>
        <taxon>Antarcticirhabdus</taxon>
    </lineage>
</organism>
<evidence type="ECO:0000313" key="1">
    <source>
        <dbReference type="EMBL" id="WAJ31468.1"/>
    </source>
</evidence>
<evidence type="ECO:0000313" key="2">
    <source>
        <dbReference type="Proteomes" id="UP001163223"/>
    </source>
</evidence>
<gene>
    <name evidence="1" type="ORF">OXU80_14480</name>
</gene>
<protein>
    <submittedName>
        <fullName evidence="1">ABC transporter permease</fullName>
    </submittedName>
</protein>
<reference evidence="1" key="1">
    <citation type="submission" date="2022-11" db="EMBL/GenBank/DDBJ databases">
        <title>beta-Carotene-producing bacterium, Jeongeuplla avenae sp. nov., alleviates the salt stress of Arabidopsis seedlings.</title>
        <authorList>
            <person name="Jiang L."/>
            <person name="Lee J."/>
        </authorList>
    </citation>
    <scope>NUCLEOTIDE SEQUENCE</scope>
    <source>
        <strain evidence="1">DY_R2A_6</strain>
    </source>
</reference>
<keyword evidence="2" id="KW-1185">Reference proteome</keyword>